<evidence type="ECO:0000313" key="3">
    <source>
        <dbReference type="Proteomes" id="UP001061361"/>
    </source>
</evidence>
<dbReference type="RefSeq" id="WP_264982136.1">
    <property type="nucleotide sequence ID" value="NZ_AP026708.1"/>
</dbReference>
<evidence type="ECO:0000313" key="2">
    <source>
        <dbReference type="EMBL" id="BDQ35249.1"/>
    </source>
</evidence>
<keyword evidence="3" id="KW-1185">Reference proteome</keyword>
<dbReference type="PANTHER" id="PTHR22642">
    <property type="entry name" value="IMIDAZOLONEPROPIONASE"/>
    <property type="match status" value="1"/>
</dbReference>
<dbReference type="EMBL" id="AP026708">
    <property type="protein sequence ID" value="BDQ35249.1"/>
    <property type="molecule type" value="Genomic_DNA"/>
</dbReference>
<dbReference type="Pfam" id="PF07969">
    <property type="entry name" value="Amidohydro_3"/>
    <property type="match status" value="1"/>
</dbReference>
<dbReference type="Gene3D" id="2.30.40.10">
    <property type="entry name" value="Urease, subunit C, domain 1"/>
    <property type="match status" value="1"/>
</dbReference>
<dbReference type="CDD" id="cd01300">
    <property type="entry name" value="YtcJ_like"/>
    <property type="match status" value="1"/>
</dbReference>
<dbReference type="InterPro" id="IPR033932">
    <property type="entry name" value="YtcJ-like"/>
</dbReference>
<name>A0ABM8AUS0_9BACT</name>
<dbReference type="InterPro" id="IPR011059">
    <property type="entry name" value="Metal-dep_hydrolase_composite"/>
</dbReference>
<dbReference type="Proteomes" id="UP001061361">
    <property type="component" value="Chromosome"/>
</dbReference>
<reference evidence="2" key="1">
    <citation type="submission" date="2022-08" db="EMBL/GenBank/DDBJ databases">
        <title>Genome Sequence of the sulphate-reducing bacterium, Pseudodesulfovibrio portus JCM14722.</title>
        <authorList>
            <person name="Kondo R."/>
            <person name="Kataoka T."/>
        </authorList>
    </citation>
    <scope>NUCLEOTIDE SEQUENCE</scope>
    <source>
        <strain evidence="2">JCM 14722</strain>
    </source>
</reference>
<dbReference type="InterPro" id="IPR032466">
    <property type="entry name" value="Metal_Hydrolase"/>
</dbReference>
<protein>
    <submittedName>
        <fullName evidence="2">Amidohydrolase</fullName>
    </submittedName>
</protein>
<evidence type="ECO:0000259" key="1">
    <source>
        <dbReference type="Pfam" id="PF07969"/>
    </source>
</evidence>
<feature type="domain" description="Amidohydrolase 3" evidence="1">
    <location>
        <begin position="51"/>
        <end position="508"/>
    </location>
</feature>
<proteinExistence type="predicted"/>
<dbReference type="PANTHER" id="PTHR22642:SF22">
    <property type="entry name" value="EXOENZYMES REGULATORY PROTEIN AEPA"/>
    <property type="match status" value="1"/>
</dbReference>
<gene>
    <name evidence="2" type="ORF">JCM14722_27910</name>
</gene>
<dbReference type="SUPFAM" id="SSF51338">
    <property type="entry name" value="Composite domain of metallo-dependent hydrolases"/>
    <property type="match status" value="1"/>
</dbReference>
<dbReference type="Gene3D" id="3.20.20.140">
    <property type="entry name" value="Metal-dependent hydrolases"/>
    <property type="match status" value="1"/>
</dbReference>
<dbReference type="SUPFAM" id="SSF51556">
    <property type="entry name" value="Metallo-dependent hydrolases"/>
    <property type="match status" value="1"/>
</dbReference>
<dbReference type="Gene3D" id="3.10.310.70">
    <property type="match status" value="1"/>
</dbReference>
<sequence>MHDHFILTNVNGIAMDEADTRFASVAVENGRILRVGSETDMASLVEAGWPVRDMNGSTLLPGFIDTHQHLGLTGQVLHGLDFSEDTSLESIMEKVAVAAPDVPEGQWLFGFSFNELNLREIRLPHRRGMDAACPDRPLMIVHSSWHLCALNSRALALLDLPAGLPGMDMDGDGPTGVVRDPGILSHVVPKVSALTPTEVKLARFKEACRAAMKKGVTTLHCLEGGEFGPGDTRVVVEHQDELPLHAIVWNQVMDIEETLELGLPRIGGCICADGAISAYTAAFLEPYANQPGNCGTLNFTQERMDDFILQAHKAGLQATIHCEADRAIEQVLSAMEKALAAHPRDDHRHRIEHCEVPTDDQLHRMARAGIIAAVQPAFFPYLMSNMEDYERRLGPERVRRIQPYRAFLDAGVKMCGGSDCPITPYAPLEGVQAAVMHPVETERLTVVEALRLFTIDAAYAGFEERERGSIEPGKIADFAVLADDPTHVALEDIGSIKVEAVFVAGQPVR</sequence>
<accession>A0ABM8AUS0</accession>
<dbReference type="InterPro" id="IPR013108">
    <property type="entry name" value="Amidohydro_3"/>
</dbReference>
<organism evidence="2 3">
    <name type="scientific">Pseudodesulfovibrio portus</name>
    <dbReference type="NCBI Taxonomy" id="231439"/>
    <lineage>
        <taxon>Bacteria</taxon>
        <taxon>Pseudomonadati</taxon>
        <taxon>Thermodesulfobacteriota</taxon>
        <taxon>Desulfovibrionia</taxon>
        <taxon>Desulfovibrionales</taxon>
        <taxon>Desulfovibrionaceae</taxon>
    </lineage>
</organism>